<dbReference type="Proteomes" id="UP000677913">
    <property type="component" value="Unassembled WGS sequence"/>
</dbReference>
<accession>A0A8J8BB42</accession>
<dbReference type="InterPro" id="IPR014748">
    <property type="entry name" value="Enoyl-CoA_hydra_C"/>
</dbReference>
<dbReference type="AlphaFoldDB" id="A0A8J8BB42"/>
<name>A0A8J8BB42_9ACTN</name>
<dbReference type="Gene3D" id="3.90.226.10">
    <property type="entry name" value="2-enoyl-CoA Hydratase, Chain A, domain 1"/>
    <property type="match status" value="1"/>
</dbReference>
<dbReference type="InterPro" id="IPR029045">
    <property type="entry name" value="ClpP/crotonase-like_dom_sf"/>
</dbReference>
<dbReference type="PANTHER" id="PTHR43802:SF1">
    <property type="entry name" value="IP11341P-RELATED"/>
    <property type="match status" value="1"/>
</dbReference>
<evidence type="ECO:0000313" key="2">
    <source>
        <dbReference type="EMBL" id="MBS2963637.1"/>
    </source>
</evidence>
<evidence type="ECO:0000256" key="1">
    <source>
        <dbReference type="ARBA" id="ARBA00005254"/>
    </source>
</evidence>
<dbReference type="GO" id="GO:0003824">
    <property type="term" value="F:catalytic activity"/>
    <property type="evidence" value="ECO:0007669"/>
    <property type="project" value="UniProtKB-ARBA"/>
</dbReference>
<reference evidence="2" key="1">
    <citation type="submission" date="2021-04" db="EMBL/GenBank/DDBJ databases">
        <title>Genome based classification of Actinospica acidithermotolerans sp. nov., an actinobacterium isolated from an Indonesian hot spring.</title>
        <authorList>
            <person name="Kusuma A.B."/>
            <person name="Putra K.E."/>
            <person name="Nafisah S."/>
            <person name="Loh J."/>
            <person name="Nouioui I."/>
            <person name="Goodfellow M."/>
        </authorList>
    </citation>
    <scope>NUCLEOTIDE SEQUENCE</scope>
    <source>
        <strain evidence="2">DSM 45618</strain>
    </source>
</reference>
<dbReference type="CDD" id="cd06558">
    <property type="entry name" value="crotonase-like"/>
    <property type="match status" value="1"/>
</dbReference>
<evidence type="ECO:0000313" key="3">
    <source>
        <dbReference type="Proteomes" id="UP000677913"/>
    </source>
</evidence>
<gene>
    <name evidence="2" type="ORF">KGA66_11300</name>
</gene>
<dbReference type="Gene3D" id="1.10.12.10">
    <property type="entry name" value="Lyase 2-enoyl-coa Hydratase, Chain A, domain 2"/>
    <property type="match status" value="1"/>
</dbReference>
<proteinExistence type="inferred from homology"/>
<sequence length="239" mass="24897">MNALDVATKEGLLTALRAAASDESLRAVVLTGAGRAFCVGQDLREHVRKLNAGEPPLSTVRDHYNPITLAIAQMPKPTIAALNGVAAGAGAAFAFACDLRIAADNASFTLAFAQVGLSADSGASWTLPRLVGTAKAIELLFNPQQRIGVREAAALGLVNEIVPADRLAEHAAALAQRLANGPTVSYAALKASVHYGAGHTLAETLEFEDEMQSRCGATADHREAVDAFLAKRAANFQGK</sequence>
<dbReference type="EMBL" id="JAGSXH010000031">
    <property type="protein sequence ID" value="MBS2963637.1"/>
    <property type="molecule type" value="Genomic_DNA"/>
</dbReference>
<comment type="similarity">
    <text evidence="1">Belongs to the enoyl-CoA hydratase/isomerase family.</text>
</comment>
<dbReference type="SUPFAM" id="SSF52096">
    <property type="entry name" value="ClpP/crotonase"/>
    <property type="match status" value="1"/>
</dbReference>
<comment type="caution">
    <text evidence="2">The sequence shown here is derived from an EMBL/GenBank/DDBJ whole genome shotgun (WGS) entry which is preliminary data.</text>
</comment>
<dbReference type="PANTHER" id="PTHR43802">
    <property type="entry name" value="ENOYL-COA HYDRATASE"/>
    <property type="match status" value="1"/>
</dbReference>
<dbReference type="InterPro" id="IPR001753">
    <property type="entry name" value="Enoyl-CoA_hydra/iso"/>
</dbReference>
<organism evidence="2 3">
    <name type="scientific">Actinocrinis puniceicyclus</name>
    <dbReference type="NCBI Taxonomy" id="977794"/>
    <lineage>
        <taxon>Bacteria</taxon>
        <taxon>Bacillati</taxon>
        <taxon>Actinomycetota</taxon>
        <taxon>Actinomycetes</taxon>
        <taxon>Catenulisporales</taxon>
        <taxon>Actinospicaceae</taxon>
        <taxon>Actinocrinis</taxon>
    </lineage>
</organism>
<dbReference type="Pfam" id="PF00378">
    <property type="entry name" value="ECH_1"/>
    <property type="match status" value="1"/>
</dbReference>
<protein>
    <submittedName>
        <fullName evidence="2">Enoyl-CoA hydratase/isomerase family protein</fullName>
    </submittedName>
</protein>
<keyword evidence="3" id="KW-1185">Reference proteome</keyword>